<dbReference type="AlphaFoldDB" id="A0A1E5UD02"/>
<dbReference type="EMBL" id="MKGI01000076">
    <property type="protein sequence ID" value="OEL10545.1"/>
    <property type="molecule type" value="Genomic_DNA"/>
</dbReference>
<protein>
    <submittedName>
        <fullName evidence="1">Uncharacterized protein</fullName>
    </submittedName>
</protein>
<accession>A0A1E5UD02</accession>
<organism evidence="1 2">
    <name type="scientific">Cloacibacterium normanense</name>
    <dbReference type="NCBI Taxonomy" id="237258"/>
    <lineage>
        <taxon>Bacteria</taxon>
        <taxon>Pseudomonadati</taxon>
        <taxon>Bacteroidota</taxon>
        <taxon>Flavobacteriia</taxon>
        <taxon>Flavobacteriales</taxon>
        <taxon>Weeksellaceae</taxon>
    </lineage>
</organism>
<keyword evidence="2" id="KW-1185">Reference proteome</keyword>
<reference evidence="1 2" key="1">
    <citation type="submission" date="2016-09" db="EMBL/GenBank/DDBJ databases">
        <authorList>
            <person name="Capua I."/>
            <person name="De Benedictis P."/>
            <person name="Joannis T."/>
            <person name="Lombin L.H."/>
            <person name="Cattoli G."/>
        </authorList>
    </citation>
    <scope>NUCLEOTIDE SEQUENCE [LARGE SCALE GENOMIC DNA]</scope>
    <source>
        <strain evidence="1 2">NRS-1</strain>
    </source>
</reference>
<gene>
    <name evidence="1" type="ORF">BHF72_0368</name>
</gene>
<evidence type="ECO:0000313" key="2">
    <source>
        <dbReference type="Proteomes" id="UP000095601"/>
    </source>
</evidence>
<evidence type="ECO:0000313" key="1">
    <source>
        <dbReference type="EMBL" id="OEL10545.1"/>
    </source>
</evidence>
<name>A0A1E5UD02_9FLAO</name>
<sequence length="64" mass="7577">MKNFDKSSKILLEVRRWVMDVFLKIYFPYLNTLHPTSITSQFPTFQKSCSKVYIVLKSFVILVS</sequence>
<comment type="caution">
    <text evidence="1">The sequence shown here is derived from an EMBL/GenBank/DDBJ whole genome shotgun (WGS) entry which is preliminary data.</text>
</comment>
<proteinExistence type="predicted"/>
<dbReference type="Proteomes" id="UP000095601">
    <property type="component" value="Unassembled WGS sequence"/>
</dbReference>